<evidence type="ECO:0000313" key="1">
    <source>
        <dbReference type="EMBL" id="KAL5110315.1"/>
    </source>
</evidence>
<dbReference type="EMBL" id="JAKROA010000002">
    <property type="protein sequence ID" value="KAL5110315.1"/>
    <property type="molecule type" value="Genomic_DNA"/>
</dbReference>
<dbReference type="Proteomes" id="UP001651158">
    <property type="component" value="Unassembled WGS sequence"/>
</dbReference>
<organism evidence="1 2">
    <name type="scientific">Taenia crassiceps</name>
    <dbReference type="NCBI Taxonomy" id="6207"/>
    <lineage>
        <taxon>Eukaryota</taxon>
        <taxon>Metazoa</taxon>
        <taxon>Spiralia</taxon>
        <taxon>Lophotrochozoa</taxon>
        <taxon>Platyhelminthes</taxon>
        <taxon>Cestoda</taxon>
        <taxon>Eucestoda</taxon>
        <taxon>Cyclophyllidea</taxon>
        <taxon>Taeniidae</taxon>
        <taxon>Taenia</taxon>
    </lineage>
</organism>
<evidence type="ECO:0000313" key="2">
    <source>
        <dbReference type="Proteomes" id="UP001651158"/>
    </source>
</evidence>
<protein>
    <submittedName>
        <fullName evidence="1">Uncharacterized protein</fullName>
    </submittedName>
</protein>
<accession>A0ABR4QKZ6</accession>
<gene>
    <name evidence="1" type="ORF">TcWFU_004855</name>
</gene>
<name>A0ABR4QKZ6_9CEST</name>
<keyword evidence="2" id="KW-1185">Reference proteome</keyword>
<proteinExistence type="predicted"/>
<sequence length="184" mass="21423">MHAALLRNFPKLMSGVLAAFYELRNRRMVDGCWRKSKEAGRFTRNRILRASVHFLLNWAIDLLPLPTPSRFPQWPPHRSSRRPHSPCRILHSSGIGRCLRDDSIRIQSAVSINFKQYRFFHLSNYRALHKRGFGKFKAFYQVRQPPRQFVLLCNNSPTGLGRLMCNRGRSFGADKPDAVQRNFA</sequence>
<comment type="caution">
    <text evidence="1">The sequence shown here is derived from an EMBL/GenBank/DDBJ whole genome shotgun (WGS) entry which is preliminary data.</text>
</comment>
<reference evidence="1 2" key="1">
    <citation type="journal article" date="2022" name="Front. Cell. Infect. Microbiol.">
        <title>The Genomes of Two Strains of Taenia crassiceps the Animal Model for the Study of Human Cysticercosis.</title>
        <authorList>
            <person name="Bobes R.J."/>
            <person name="Estrada K."/>
            <person name="Rios-Valencia D.G."/>
            <person name="Calderon-Gallegos A."/>
            <person name="de la Torre P."/>
            <person name="Carrero J.C."/>
            <person name="Sanchez-Flores A."/>
            <person name="Laclette J.P."/>
        </authorList>
    </citation>
    <scope>NUCLEOTIDE SEQUENCE [LARGE SCALE GENOMIC DNA]</scope>
    <source>
        <strain evidence="1">WFUcys</strain>
    </source>
</reference>